<gene>
    <name evidence="2" type="ORF">L210DRAFT_865568</name>
</gene>
<dbReference type="Gene3D" id="2.60.120.330">
    <property type="entry name" value="B-lactam Antibiotic, Isopenicillin N Synthase, Chain"/>
    <property type="match status" value="1"/>
</dbReference>
<dbReference type="Pfam" id="PF14226">
    <property type="entry name" value="DIOX_N"/>
    <property type="match status" value="1"/>
</dbReference>
<dbReference type="AlphaFoldDB" id="A0AAD4BHU6"/>
<accession>A0AAD4BHU6</accession>
<feature type="domain" description="Non-haem dioxygenase N-terminal" evidence="1">
    <location>
        <begin position="17"/>
        <end position="79"/>
    </location>
</feature>
<evidence type="ECO:0000259" key="1">
    <source>
        <dbReference type="Pfam" id="PF14226"/>
    </source>
</evidence>
<protein>
    <recommendedName>
        <fullName evidence="1">Non-haem dioxygenase N-terminal domain-containing protein</fullName>
    </recommendedName>
</protein>
<reference evidence="2" key="1">
    <citation type="submission" date="2019-10" db="EMBL/GenBank/DDBJ databases">
        <authorList>
            <consortium name="DOE Joint Genome Institute"/>
            <person name="Kuo A."/>
            <person name="Miyauchi S."/>
            <person name="Kiss E."/>
            <person name="Drula E."/>
            <person name="Kohler A."/>
            <person name="Sanchez-Garcia M."/>
            <person name="Andreopoulos B."/>
            <person name="Barry K.W."/>
            <person name="Bonito G."/>
            <person name="Buee M."/>
            <person name="Carver A."/>
            <person name="Chen C."/>
            <person name="Cichocki N."/>
            <person name="Clum A."/>
            <person name="Culley D."/>
            <person name="Crous P.W."/>
            <person name="Fauchery L."/>
            <person name="Girlanda M."/>
            <person name="Hayes R."/>
            <person name="Keri Z."/>
            <person name="LaButti K."/>
            <person name="Lipzen A."/>
            <person name="Lombard V."/>
            <person name="Magnuson J."/>
            <person name="Maillard F."/>
            <person name="Morin E."/>
            <person name="Murat C."/>
            <person name="Nolan M."/>
            <person name="Ohm R."/>
            <person name="Pangilinan J."/>
            <person name="Pereira M."/>
            <person name="Perotto S."/>
            <person name="Peter M."/>
            <person name="Riley R."/>
            <person name="Sitrit Y."/>
            <person name="Stielow B."/>
            <person name="Szollosi G."/>
            <person name="Zifcakova L."/>
            <person name="Stursova M."/>
            <person name="Spatafora J.W."/>
            <person name="Tedersoo L."/>
            <person name="Vaario L.-M."/>
            <person name="Yamada A."/>
            <person name="Yan M."/>
            <person name="Wang P."/>
            <person name="Xu J."/>
            <person name="Bruns T."/>
            <person name="Baldrian P."/>
            <person name="Vilgalys R."/>
            <person name="Henrissat B."/>
            <person name="Grigoriev I.V."/>
            <person name="Hibbett D."/>
            <person name="Nagy L.G."/>
            <person name="Martin F.M."/>
        </authorList>
    </citation>
    <scope>NUCLEOTIDE SEQUENCE</scope>
    <source>
        <strain evidence="2">BED1</strain>
    </source>
</reference>
<evidence type="ECO:0000313" key="3">
    <source>
        <dbReference type="Proteomes" id="UP001194468"/>
    </source>
</evidence>
<name>A0AAD4BHU6_BOLED</name>
<dbReference type="SUPFAM" id="SSF51197">
    <property type="entry name" value="Clavaminate synthase-like"/>
    <property type="match status" value="1"/>
</dbReference>
<dbReference type="EMBL" id="WHUW01000054">
    <property type="protein sequence ID" value="KAF8430986.1"/>
    <property type="molecule type" value="Genomic_DNA"/>
</dbReference>
<sequence>MSLAETAAGMDGTFTSIPLMDLSKCGTPEGRLATAYEIRDVCMGLDFLRNHGIPESCLDNVLAAAQTYFSLPMATRMGVRLYHIVTCASKLRSELLYYHRTVAN</sequence>
<reference evidence="2" key="2">
    <citation type="journal article" date="2020" name="Nat. Commun.">
        <title>Large-scale genome sequencing of mycorrhizal fungi provides insights into the early evolution of symbiotic traits.</title>
        <authorList>
            <person name="Miyauchi S."/>
            <person name="Kiss E."/>
            <person name="Kuo A."/>
            <person name="Drula E."/>
            <person name="Kohler A."/>
            <person name="Sanchez-Garcia M."/>
            <person name="Morin E."/>
            <person name="Andreopoulos B."/>
            <person name="Barry K.W."/>
            <person name="Bonito G."/>
            <person name="Buee M."/>
            <person name="Carver A."/>
            <person name="Chen C."/>
            <person name="Cichocki N."/>
            <person name="Clum A."/>
            <person name="Culley D."/>
            <person name="Crous P.W."/>
            <person name="Fauchery L."/>
            <person name="Girlanda M."/>
            <person name="Hayes R.D."/>
            <person name="Keri Z."/>
            <person name="LaButti K."/>
            <person name="Lipzen A."/>
            <person name="Lombard V."/>
            <person name="Magnuson J."/>
            <person name="Maillard F."/>
            <person name="Murat C."/>
            <person name="Nolan M."/>
            <person name="Ohm R.A."/>
            <person name="Pangilinan J."/>
            <person name="Pereira M.F."/>
            <person name="Perotto S."/>
            <person name="Peter M."/>
            <person name="Pfister S."/>
            <person name="Riley R."/>
            <person name="Sitrit Y."/>
            <person name="Stielow J.B."/>
            <person name="Szollosi G."/>
            <person name="Zifcakova L."/>
            <person name="Stursova M."/>
            <person name="Spatafora J.W."/>
            <person name="Tedersoo L."/>
            <person name="Vaario L.M."/>
            <person name="Yamada A."/>
            <person name="Yan M."/>
            <person name="Wang P."/>
            <person name="Xu J."/>
            <person name="Bruns T."/>
            <person name="Baldrian P."/>
            <person name="Vilgalys R."/>
            <person name="Dunand C."/>
            <person name="Henrissat B."/>
            <person name="Grigoriev I.V."/>
            <person name="Hibbett D."/>
            <person name="Nagy L.G."/>
            <person name="Martin F.M."/>
        </authorList>
    </citation>
    <scope>NUCLEOTIDE SEQUENCE</scope>
    <source>
        <strain evidence="2">BED1</strain>
    </source>
</reference>
<organism evidence="2 3">
    <name type="scientific">Boletus edulis BED1</name>
    <dbReference type="NCBI Taxonomy" id="1328754"/>
    <lineage>
        <taxon>Eukaryota</taxon>
        <taxon>Fungi</taxon>
        <taxon>Dikarya</taxon>
        <taxon>Basidiomycota</taxon>
        <taxon>Agaricomycotina</taxon>
        <taxon>Agaricomycetes</taxon>
        <taxon>Agaricomycetidae</taxon>
        <taxon>Boletales</taxon>
        <taxon>Boletineae</taxon>
        <taxon>Boletaceae</taxon>
        <taxon>Boletoideae</taxon>
        <taxon>Boletus</taxon>
    </lineage>
</organism>
<dbReference type="Proteomes" id="UP001194468">
    <property type="component" value="Unassembled WGS sequence"/>
</dbReference>
<keyword evidence="3" id="KW-1185">Reference proteome</keyword>
<dbReference type="InterPro" id="IPR027443">
    <property type="entry name" value="IPNS-like_sf"/>
</dbReference>
<dbReference type="InterPro" id="IPR026992">
    <property type="entry name" value="DIOX_N"/>
</dbReference>
<comment type="caution">
    <text evidence="2">The sequence shown here is derived from an EMBL/GenBank/DDBJ whole genome shotgun (WGS) entry which is preliminary data.</text>
</comment>
<proteinExistence type="predicted"/>
<evidence type="ECO:0000313" key="2">
    <source>
        <dbReference type="EMBL" id="KAF8430986.1"/>
    </source>
</evidence>